<name>A0AAD9IUW9_9ANNE</name>
<feature type="non-terminal residue" evidence="1">
    <location>
        <position position="1"/>
    </location>
</feature>
<dbReference type="AlphaFoldDB" id="A0AAD9IUW9"/>
<accession>A0AAD9IUW9</accession>
<evidence type="ECO:0000313" key="1">
    <source>
        <dbReference type="EMBL" id="KAK2140715.1"/>
    </source>
</evidence>
<dbReference type="Proteomes" id="UP001208570">
    <property type="component" value="Unassembled WGS sequence"/>
</dbReference>
<dbReference type="EMBL" id="JAODUP010001270">
    <property type="protein sequence ID" value="KAK2140715.1"/>
    <property type="molecule type" value="Genomic_DNA"/>
</dbReference>
<keyword evidence="2" id="KW-1185">Reference proteome</keyword>
<reference evidence="1" key="1">
    <citation type="journal article" date="2023" name="Mol. Biol. Evol.">
        <title>Third-Generation Sequencing Reveals the Adaptive Role of the Epigenome in Three Deep-Sea Polychaetes.</title>
        <authorList>
            <person name="Perez M."/>
            <person name="Aroh O."/>
            <person name="Sun Y."/>
            <person name="Lan Y."/>
            <person name="Juniper S.K."/>
            <person name="Young C.R."/>
            <person name="Angers B."/>
            <person name="Qian P.Y."/>
        </authorList>
    </citation>
    <scope>NUCLEOTIDE SEQUENCE</scope>
    <source>
        <strain evidence="1">P08H-3</strain>
    </source>
</reference>
<proteinExistence type="predicted"/>
<evidence type="ECO:0000313" key="2">
    <source>
        <dbReference type="Proteomes" id="UP001208570"/>
    </source>
</evidence>
<comment type="caution">
    <text evidence="1">The sequence shown here is derived from an EMBL/GenBank/DDBJ whole genome shotgun (WGS) entry which is preliminary data.</text>
</comment>
<protein>
    <submittedName>
        <fullName evidence="1">Uncharacterized protein</fullName>
    </submittedName>
</protein>
<organism evidence="1 2">
    <name type="scientific">Paralvinella palmiformis</name>
    <dbReference type="NCBI Taxonomy" id="53620"/>
    <lineage>
        <taxon>Eukaryota</taxon>
        <taxon>Metazoa</taxon>
        <taxon>Spiralia</taxon>
        <taxon>Lophotrochozoa</taxon>
        <taxon>Annelida</taxon>
        <taxon>Polychaeta</taxon>
        <taxon>Sedentaria</taxon>
        <taxon>Canalipalpata</taxon>
        <taxon>Terebellida</taxon>
        <taxon>Terebelliformia</taxon>
        <taxon>Alvinellidae</taxon>
        <taxon>Paralvinella</taxon>
    </lineage>
</organism>
<sequence length="126" mass="14714">MADLSQEQVHRYLNKHPGFTKRYFLECIGQSELQAWITEQALTNKTSSLNQYARHNSVTMTTFQNLVNGRRIQDAVPRRSKEELLRMSQIDMFMELIRDVANELDVNVLCYKILLNVKVLTHSDRG</sequence>
<gene>
    <name evidence="1" type="ORF">LSH36_1271g00005</name>
</gene>